<evidence type="ECO:0000256" key="3">
    <source>
        <dbReference type="ARBA" id="ARBA00022741"/>
    </source>
</evidence>
<evidence type="ECO:0000256" key="6">
    <source>
        <dbReference type="ARBA" id="ARBA00023136"/>
    </source>
</evidence>
<dbReference type="PANTHER" id="PTHR43394">
    <property type="entry name" value="ATP-DEPENDENT PERMEASE MDL1, MITOCHONDRIAL"/>
    <property type="match status" value="1"/>
</dbReference>
<dbReference type="SUPFAM" id="SSF52540">
    <property type="entry name" value="P-loop containing nucleoside triphosphate hydrolases"/>
    <property type="match status" value="1"/>
</dbReference>
<comment type="subcellular location">
    <subcellularLocation>
        <location evidence="1">Cell membrane</location>
        <topology evidence="1">Multi-pass membrane protein</topology>
    </subcellularLocation>
</comment>
<comment type="caution">
    <text evidence="10">The sequence shown here is derived from an EMBL/GenBank/DDBJ whole genome shotgun (WGS) entry which is preliminary data.</text>
</comment>
<evidence type="ECO:0000313" key="11">
    <source>
        <dbReference type="Proteomes" id="UP000005583"/>
    </source>
</evidence>
<dbReference type="OrthoDB" id="2326711at2"/>
<keyword evidence="2 7" id="KW-0812">Transmembrane</keyword>
<dbReference type="Pfam" id="PF00005">
    <property type="entry name" value="ABC_tran"/>
    <property type="match status" value="1"/>
</dbReference>
<dbReference type="PROSITE" id="PS50893">
    <property type="entry name" value="ABC_TRANSPORTER_2"/>
    <property type="match status" value="1"/>
</dbReference>
<dbReference type="InterPro" id="IPR027417">
    <property type="entry name" value="P-loop_NTPase"/>
</dbReference>
<dbReference type="AlphaFoldDB" id="C2ER39"/>
<organism evidence="10 11">
    <name type="scientific">Lactobacillus ultunensis DSM 16047</name>
    <dbReference type="NCBI Taxonomy" id="525365"/>
    <lineage>
        <taxon>Bacteria</taxon>
        <taxon>Bacillati</taxon>
        <taxon>Bacillota</taxon>
        <taxon>Bacilli</taxon>
        <taxon>Lactobacillales</taxon>
        <taxon>Lactobacillaceae</taxon>
        <taxon>Lactobacillus</taxon>
    </lineage>
</organism>
<feature type="domain" description="ABC transmembrane type-1" evidence="9">
    <location>
        <begin position="16"/>
        <end position="291"/>
    </location>
</feature>
<dbReference type="SMART" id="SM00382">
    <property type="entry name" value="AAA"/>
    <property type="match status" value="1"/>
</dbReference>
<dbReference type="Gene3D" id="1.20.1560.10">
    <property type="entry name" value="ABC transporter type 1, transmembrane domain"/>
    <property type="match status" value="1"/>
</dbReference>
<keyword evidence="4 10" id="KW-0067">ATP-binding</keyword>
<dbReference type="Proteomes" id="UP000005583">
    <property type="component" value="Unassembled WGS sequence"/>
</dbReference>
<dbReference type="Pfam" id="PF00664">
    <property type="entry name" value="ABC_membrane"/>
    <property type="match status" value="1"/>
</dbReference>
<dbReference type="PANTHER" id="PTHR43394:SF1">
    <property type="entry name" value="ATP-BINDING CASSETTE SUB-FAMILY B MEMBER 10, MITOCHONDRIAL"/>
    <property type="match status" value="1"/>
</dbReference>
<dbReference type="GO" id="GO:0005886">
    <property type="term" value="C:plasma membrane"/>
    <property type="evidence" value="ECO:0007669"/>
    <property type="project" value="UniProtKB-SubCell"/>
</dbReference>
<keyword evidence="5 7" id="KW-1133">Transmembrane helix</keyword>
<dbReference type="GO" id="GO:0015421">
    <property type="term" value="F:ABC-type oligopeptide transporter activity"/>
    <property type="evidence" value="ECO:0007669"/>
    <property type="project" value="TreeGrafter"/>
</dbReference>
<dbReference type="RefSeq" id="WP_007126880.1">
    <property type="nucleotide sequence ID" value="NZ_AZFO01000024.1"/>
</dbReference>
<evidence type="ECO:0000259" key="9">
    <source>
        <dbReference type="PROSITE" id="PS50929"/>
    </source>
</evidence>
<evidence type="ECO:0000256" key="4">
    <source>
        <dbReference type="ARBA" id="ARBA00022840"/>
    </source>
</evidence>
<evidence type="ECO:0000256" key="1">
    <source>
        <dbReference type="ARBA" id="ARBA00004651"/>
    </source>
</evidence>
<dbReference type="GO" id="GO:0005524">
    <property type="term" value="F:ATP binding"/>
    <property type="evidence" value="ECO:0007669"/>
    <property type="project" value="UniProtKB-KW"/>
</dbReference>
<feature type="transmembrane region" description="Helical" evidence="7">
    <location>
        <begin position="132"/>
        <end position="158"/>
    </location>
</feature>
<evidence type="ECO:0000256" key="7">
    <source>
        <dbReference type="SAM" id="Phobius"/>
    </source>
</evidence>
<dbReference type="HOGENOM" id="CLU_000604_84_3_9"/>
<gene>
    <name evidence="10" type="ORF">HMPREF0548_2135</name>
</gene>
<reference evidence="10 11" key="1">
    <citation type="submission" date="2009-01" db="EMBL/GenBank/DDBJ databases">
        <authorList>
            <person name="Qin X."/>
            <person name="Bachman B."/>
            <person name="Battles P."/>
            <person name="Bell A."/>
            <person name="Bess C."/>
            <person name="Bickham C."/>
            <person name="Chaboub L."/>
            <person name="Chen D."/>
            <person name="Coyle M."/>
            <person name="Deiros D.R."/>
            <person name="Dinh H."/>
            <person name="Forbes L."/>
            <person name="Fowler G."/>
            <person name="Francisco L."/>
            <person name="Fu Q."/>
            <person name="Gubbala S."/>
            <person name="Hale W."/>
            <person name="Han Y."/>
            <person name="Hemphill L."/>
            <person name="Highlander S.K."/>
            <person name="Hirani K."/>
            <person name="Hogues M."/>
            <person name="Jackson L."/>
            <person name="Jakkamsetti A."/>
            <person name="Javaid M."/>
            <person name="Jiang H."/>
            <person name="Korchina V."/>
            <person name="Kovar C."/>
            <person name="Lara F."/>
            <person name="Lee S."/>
            <person name="Mata R."/>
            <person name="Mathew T."/>
            <person name="Moen C."/>
            <person name="Morales K."/>
            <person name="Munidasa M."/>
            <person name="Nazareth L."/>
            <person name="Ngo R."/>
            <person name="Nguyen L."/>
            <person name="Okwuonu G."/>
            <person name="Ongeri F."/>
            <person name="Patil S."/>
            <person name="Petrosino J."/>
            <person name="Pham C."/>
            <person name="Pham P."/>
            <person name="Pu L.-L."/>
            <person name="Puazo M."/>
            <person name="Raj R."/>
            <person name="Reid J."/>
            <person name="Rouhana J."/>
            <person name="Saada N."/>
            <person name="Shang Y."/>
            <person name="Simmons D."/>
            <person name="Thornton R."/>
            <person name="Warren J."/>
            <person name="Weissenberger G."/>
            <person name="Zhang J."/>
            <person name="Zhang L."/>
            <person name="Zhou C."/>
            <person name="Zhu D."/>
            <person name="Muzny D."/>
            <person name="Worley K."/>
            <person name="Gibbs R."/>
        </authorList>
    </citation>
    <scope>NUCLEOTIDE SEQUENCE [LARGE SCALE GENOMIC DNA]</scope>
    <source>
        <strain evidence="10 11">DSM 16047</strain>
    </source>
</reference>
<dbReference type="Gene3D" id="3.40.50.300">
    <property type="entry name" value="P-loop containing nucleotide triphosphate hydrolases"/>
    <property type="match status" value="1"/>
</dbReference>
<feature type="domain" description="ABC transporter" evidence="8">
    <location>
        <begin position="320"/>
        <end position="530"/>
    </location>
</feature>
<proteinExistence type="predicted"/>
<dbReference type="InterPro" id="IPR003439">
    <property type="entry name" value="ABC_transporter-like_ATP-bd"/>
</dbReference>
<dbReference type="InterPro" id="IPR011527">
    <property type="entry name" value="ABC1_TM_dom"/>
</dbReference>
<dbReference type="PROSITE" id="PS50929">
    <property type="entry name" value="ABC_TM1F"/>
    <property type="match status" value="1"/>
</dbReference>
<name>C2ER39_9LACO</name>
<evidence type="ECO:0000256" key="2">
    <source>
        <dbReference type="ARBA" id="ARBA00022692"/>
    </source>
</evidence>
<dbReference type="InterPro" id="IPR039421">
    <property type="entry name" value="Type_1_exporter"/>
</dbReference>
<dbReference type="eggNOG" id="COG1132">
    <property type="taxonomic scope" value="Bacteria"/>
</dbReference>
<dbReference type="STRING" id="525365.HMPREF0548_2135"/>
<accession>C2ER39</accession>
<dbReference type="GO" id="GO:0016887">
    <property type="term" value="F:ATP hydrolysis activity"/>
    <property type="evidence" value="ECO:0007669"/>
    <property type="project" value="InterPro"/>
</dbReference>
<evidence type="ECO:0000259" key="8">
    <source>
        <dbReference type="PROSITE" id="PS50893"/>
    </source>
</evidence>
<sequence>MSLKELFKSNKSRFSLIILLLLFVAFFNTAASYLFKPATDYLAKGNLSITVLSFIFMILMGILSVALESIAQTIYSRQVQEYVGSLRRKIVAHFYADKSESVSDMQNDLSNNLDMLTDNYAMPLQTIIENSFTLFLIIGVLIQLNWSLLVLTVIFALINILTPKIMEKATDEANKQVSLKNNQLLKTIDHWMSGMKELRRYNSFLALSKAMNIADHEFEKSNVKSAEATSFSLFISDFTNIASQILLDLWAGFLFFQGRISIGAALVAGTFASQIFNALLVYENAIIQFKSIKSINEQVKKLEKITLKSNKQLNPDLAELTITHLIVKYNHGEKIVYPEIKIKRGEKVLLTGNSGTGKSTLFKAILGQIEPKEGQIIFKDSQGVQITPDLSKLGYIAQDSILFPGTIRDNITMFNSKLDKEVKQVVEQVQLHKDLSKFPAGLSTCIDLDSDNLSGGQKQKVILARTQIHHSQFILMDEATSAIDSDTTRKILTKLLKTNITLILIAHNFDQQLRGMFDREIHLTGGYHDN</sequence>
<dbReference type="InterPro" id="IPR003593">
    <property type="entry name" value="AAA+_ATPase"/>
</dbReference>
<dbReference type="SUPFAM" id="SSF90123">
    <property type="entry name" value="ABC transporter transmembrane region"/>
    <property type="match status" value="1"/>
</dbReference>
<protein>
    <submittedName>
        <fullName evidence="10">ABC transporter, ATP-binding protein</fullName>
    </submittedName>
</protein>
<keyword evidence="11" id="KW-1185">Reference proteome</keyword>
<evidence type="ECO:0000256" key="5">
    <source>
        <dbReference type="ARBA" id="ARBA00022989"/>
    </source>
</evidence>
<feature type="transmembrane region" description="Helical" evidence="7">
    <location>
        <begin position="47"/>
        <end position="67"/>
    </location>
</feature>
<dbReference type="InterPro" id="IPR036640">
    <property type="entry name" value="ABC1_TM_sf"/>
</dbReference>
<keyword evidence="3" id="KW-0547">Nucleotide-binding</keyword>
<keyword evidence="6 7" id="KW-0472">Membrane</keyword>
<dbReference type="EMBL" id="ACGU01000111">
    <property type="protein sequence ID" value="EEJ71024.1"/>
    <property type="molecule type" value="Genomic_DNA"/>
</dbReference>
<evidence type="ECO:0000313" key="10">
    <source>
        <dbReference type="EMBL" id="EEJ71024.1"/>
    </source>
</evidence>